<dbReference type="EMBL" id="JBHSQH010000001">
    <property type="protein sequence ID" value="MFC5971723.1"/>
    <property type="molecule type" value="Genomic_DNA"/>
</dbReference>
<evidence type="ECO:0008006" key="3">
    <source>
        <dbReference type="Google" id="ProtNLM"/>
    </source>
</evidence>
<evidence type="ECO:0000313" key="1">
    <source>
        <dbReference type="EMBL" id="MFC5971723.1"/>
    </source>
</evidence>
<protein>
    <recommendedName>
        <fullName evidence="3">CRISPR-associated exonuclease Cas4</fullName>
    </recommendedName>
</protein>
<dbReference type="RefSeq" id="WP_247414609.1">
    <property type="nucleotide sequence ID" value="NZ_JALLGW010000001.1"/>
</dbReference>
<reference evidence="1 2" key="1">
    <citation type="journal article" date="2019" name="Int. J. Syst. Evol. Microbiol.">
        <title>The Global Catalogue of Microorganisms (GCM) 10K type strain sequencing project: providing services to taxonomists for standard genome sequencing and annotation.</title>
        <authorList>
            <consortium name="The Broad Institute Genomics Platform"/>
            <consortium name="The Broad Institute Genome Sequencing Center for Infectious Disease"/>
            <person name="Wu L."/>
            <person name="Ma J."/>
        </authorList>
    </citation>
    <scope>NUCLEOTIDE SEQUENCE [LARGE SCALE GENOMIC DNA]</scope>
    <source>
        <strain evidence="1 2">CGMCC 1.12543</strain>
    </source>
</reference>
<sequence>MHAVSDLALAAYCPRKLYYRKRDDSPYPERDERHELPFRYRELLDQATDLTEEPIAVSPVEYRSNLGQSRARVGPTAFEALCDPVDRDLLVEGRRVRGIAHKVLDDPLAPSLVVAGEPPDEGVWEPHTVRAVALARALEWDRQASVERTYVEYAAHGVIRELELTARRTGAFRRALRTVASMDGPPARTRQRSKCDSCEYSGECGVRTRSLRSLLRRG</sequence>
<keyword evidence="2" id="KW-1185">Reference proteome</keyword>
<comment type="caution">
    <text evidence="1">The sequence shown here is derived from an EMBL/GenBank/DDBJ whole genome shotgun (WGS) entry which is preliminary data.</text>
</comment>
<gene>
    <name evidence="1" type="ORF">ACFPYI_10300</name>
</gene>
<proteinExistence type="predicted"/>
<organism evidence="1 2">
    <name type="scientific">Halomarina salina</name>
    <dbReference type="NCBI Taxonomy" id="1872699"/>
    <lineage>
        <taxon>Archaea</taxon>
        <taxon>Methanobacteriati</taxon>
        <taxon>Methanobacteriota</taxon>
        <taxon>Stenosarchaea group</taxon>
        <taxon>Halobacteria</taxon>
        <taxon>Halobacteriales</taxon>
        <taxon>Natronomonadaceae</taxon>
        <taxon>Halomarina</taxon>
    </lineage>
</organism>
<name>A0ABD5RMS8_9EURY</name>
<dbReference type="Proteomes" id="UP001596099">
    <property type="component" value="Unassembled WGS sequence"/>
</dbReference>
<accession>A0ABD5RMS8</accession>
<dbReference type="AlphaFoldDB" id="A0ABD5RMS8"/>
<evidence type="ECO:0000313" key="2">
    <source>
        <dbReference type="Proteomes" id="UP001596099"/>
    </source>
</evidence>